<dbReference type="NCBIfam" id="TIGR02252">
    <property type="entry name" value="DREG-2"/>
    <property type="match status" value="1"/>
</dbReference>
<keyword evidence="1" id="KW-1185">Reference proteome</keyword>
<dbReference type="InterPro" id="IPR006439">
    <property type="entry name" value="HAD-SF_hydro_IA"/>
</dbReference>
<reference evidence="2" key="1">
    <citation type="submission" date="2025-08" db="UniProtKB">
        <authorList>
            <consortium name="RefSeq"/>
        </authorList>
    </citation>
    <scope>IDENTIFICATION</scope>
    <source>
        <strain evidence="2">USDA-PBARC FA_bdor</strain>
        <tissue evidence="2">Whole organism</tissue>
    </source>
</reference>
<dbReference type="Pfam" id="PF00702">
    <property type="entry name" value="Hydrolase"/>
    <property type="match status" value="1"/>
</dbReference>
<evidence type="ECO:0000313" key="2">
    <source>
        <dbReference type="RefSeq" id="XP_011299315.1"/>
    </source>
</evidence>
<dbReference type="OrthoDB" id="444127at2759"/>
<dbReference type="SFLD" id="SFLDG01129">
    <property type="entry name" value="C1.5:_HAD__Beta-PGM__Phosphata"/>
    <property type="match status" value="1"/>
</dbReference>
<dbReference type="InterPro" id="IPR051828">
    <property type="entry name" value="HAD-like_hydrolase_domain"/>
</dbReference>
<dbReference type="GeneID" id="105264258"/>
<dbReference type="PANTHER" id="PTHR46191:SF2">
    <property type="entry name" value="HALOACID DEHALOGENASE-LIKE HYDROLASE DOMAIN-CONTAINING PROTEIN 3"/>
    <property type="match status" value="1"/>
</dbReference>
<dbReference type="AlphaFoldDB" id="A0A9R1SYD9"/>
<sequence>MPITRPRLVTFDVTGTLLRTKLEHYGEIGMKYGAPELNLRVLAPSFKQHYSRLSREHPVFGKHTGLGWQNWWKNLVYGVFRDQHPGISQDILEKVSNNLVKLYGTHECWEKYPGTKDILSYLNERDVIIGVISNFDDRLENILESTGIREHFSFVLTSYDYGCEKPELGIFEEALKLGGKARGEAIKPAEAFHVGDNFKLDYIGAKRAGWYAFLMTHDCQTPEKYKDIPKFELFANLAELKDHFKTLLN</sequence>
<dbReference type="InterPro" id="IPR044924">
    <property type="entry name" value="HAD-SF_hydro_IA_REG-2-like_cap"/>
</dbReference>
<dbReference type="RefSeq" id="XP_011299315.1">
    <property type="nucleotide sequence ID" value="XM_011301013.1"/>
</dbReference>
<dbReference type="Gene3D" id="1.10.150.720">
    <property type="entry name" value="Haloacid dehalogenase-like hydrolase"/>
    <property type="match status" value="1"/>
</dbReference>
<protein>
    <submittedName>
        <fullName evidence="2">Rhythmically expressed gene 2 protein-like</fullName>
    </submittedName>
</protein>
<dbReference type="KEGG" id="fas:105264258"/>
<dbReference type="InterPro" id="IPR023214">
    <property type="entry name" value="HAD_sf"/>
</dbReference>
<evidence type="ECO:0000313" key="1">
    <source>
        <dbReference type="Proteomes" id="UP000694866"/>
    </source>
</evidence>
<name>A0A9R1SYD9_9HYME</name>
<dbReference type="InterPro" id="IPR036412">
    <property type="entry name" value="HAD-like_sf"/>
</dbReference>
<proteinExistence type="predicted"/>
<dbReference type="NCBIfam" id="TIGR01549">
    <property type="entry name" value="HAD-SF-IA-v1"/>
    <property type="match status" value="1"/>
</dbReference>
<dbReference type="SFLD" id="SFLDS00003">
    <property type="entry name" value="Haloacid_Dehalogenase"/>
    <property type="match status" value="1"/>
</dbReference>
<dbReference type="PANTHER" id="PTHR46191">
    <property type="match status" value="1"/>
</dbReference>
<dbReference type="InterPro" id="IPR011949">
    <property type="entry name" value="HAD-SF_hydro_IA_REG-2-like"/>
</dbReference>
<dbReference type="Proteomes" id="UP000694866">
    <property type="component" value="Unplaced"/>
</dbReference>
<dbReference type="Gene3D" id="3.40.50.1000">
    <property type="entry name" value="HAD superfamily/HAD-like"/>
    <property type="match status" value="1"/>
</dbReference>
<accession>A0A9R1SYD9</accession>
<gene>
    <name evidence="2" type="primary">LOC105264258</name>
</gene>
<organism evidence="1 2">
    <name type="scientific">Fopius arisanus</name>
    <dbReference type="NCBI Taxonomy" id="64838"/>
    <lineage>
        <taxon>Eukaryota</taxon>
        <taxon>Metazoa</taxon>
        <taxon>Ecdysozoa</taxon>
        <taxon>Arthropoda</taxon>
        <taxon>Hexapoda</taxon>
        <taxon>Insecta</taxon>
        <taxon>Pterygota</taxon>
        <taxon>Neoptera</taxon>
        <taxon>Endopterygota</taxon>
        <taxon>Hymenoptera</taxon>
        <taxon>Apocrita</taxon>
        <taxon>Ichneumonoidea</taxon>
        <taxon>Braconidae</taxon>
        <taxon>Opiinae</taxon>
        <taxon>Fopius</taxon>
    </lineage>
</organism>
<dbReference type="GO" id="GO:0005634">
    <property type="term" value="C:nucleus"/>
    <property type="evidence" value="ECO:0007669"/>
    <property type="project" value="TreeGrafter"/>
</dbReference>
<dbReference type="SUPFAM" id="SSF56784">
    <property type="entry name" value="HAD-like"/>
    <property type="match status" value="1"/>
</dbReference>